<comment type="similarity">
    <text evidence="2">Belongs to the glutamine synthetase family.</text>
</comment>
<protein>
    <recommendedName>
        <fullName evidence="3">GS catalytic domain-containing protein</fullName>
    </recommendedName>
</protein>
<proteinExistence type="inferred from homology"/>
<dbReference type="Proteomes" id="UP001610563">
    <property type="component" value="Unassembled WGS sequence"/>
</dbReference>
<gene>
    <name evidence="4" type="ORF">BJX66DRAFT_340335</name>
</gene>
<name>A0ABR4FZ67_9EURO</name>
<dbReference type="Pfam" id="PF00120">
    <property type="entry name" value="Gln-synt_C"/>
    <property type="match status" value="1"/>
</dbReference>
<sequence length="204" mass="22941">MQTQETIRTIYARHGLKATTAPLPTFAGPTNGVHVHLTAKPTLPREAEESFIAGIFRSLPRLCLLGLANYDSYHRVFPIRQVDENRWEFRFLDATANVYLFIAALLQAGRAGIDGKVPLEMIGAEPSPARSLFPTEPEYVEDFGIDTRMPKSLESALEGDSWGEVGELTNVGIGSNYCKVKEDEIKYFSAMTDEERRRRFVSHF</sequence>
<accession>A0ABR4FZ67</accession>
<dbReference type="PANTHER" id="PTHR43785">
    <property type="entry name" value="GAMMA-GLUTAMYLPUTRESCINE SYNTHETASE"/>
    <property type="match status" value="1"/>
</dbReference>
<dbReference type="Gene3D" id="3.30.590.10">
    <property type="entry name" value="Glutamine synthetase/guanido kinase, catalytic domain"/>
    <property type="match status" value="1"/>
</dbReference>
<feature type="domain" description="GS catalytic" evidence="3">
    <location>
        <begin position="81"/>
        <end position="194"/>
    </location>
</feature>
<evidence type="ECO:0000313" key="5">
    <source>
        <dbReference type="Proteomes" id="UP001610563"/>
    </source>
</evidence>
<evidence type="ECO:0000259" key="3">
    <source>
        <dbReference type="Pfam" id="PF00120"/>
    </source>
</evidence>
<dbReference type="PANTHER" id="PTHR43785:SF2">
    <property type="entry name" value="TYPE-1 GLUTAMINE SYNTHETASE 1"/>
    <property type="match status" value="1"/>
</dbReference>
<dbReference type="InterPro" id="IPR008146">
    <property type="entry name" value="Gln_synth_cat_dom"/>
</dbReference>
<keyword evidence="5" id="KW-1185">Reference proteome</keyword>
<keyword evidence="1" id="KW-0436">Ligase</keyword>
<reference evidence="4 5" key="1">
    <citation type="submission" date="2024-07" db="EMBL/GenBank/DDBJ databases">
        <title>Section-level genome sequencing and comparative genomics of Aspergillus sections Usti and Cavernicolus.</title>
        <authorList>
            <consortium name="Lawrence Berkeley National Laboratory"/>
            <person name="Nybo J.L."/>
            <person name="Vesth T.C."/>
            <person name="Theobald S."/>
            <person name="Frisvad J.C."/>
            <person name="Larsen T.O."/>
            <person name="Kjaerboelling I."/>
            <person name="Rothschild-Mancinelli K."/>
            <person name="Lyhne E.K."/>
            <person name="Kogle M.E."/>
            <person name="Barry K."/>
            <person name="Clum A."/>
            <person name="Na H."/>
            <person name="Ledsgaard L."/>
            <person name="Lin J."/>
            <person name="Lipzen A."/>
            <person name="Kuo A."/>
            <person name="Riley R."/>
            <person name="Mondo S."/>
            <person name="Labutti K."/>
            <person name="Haridas S."/>
            <person name="Pangalinan J."/>
            <person name="Salamov A.A."/>
            <person name="Simmons B.A."/>
            <person name="Magnuson J.K."/>
            <person name="Chen J."/>
            <person name="Drula E."/>
            <person name="Henrissat B."/>
            <person name="Wiebenga A."/>
            <person name="Lubbers R.J."/>
            <person name="Gomes A.C."/>
            <person name="Makela M.R."/>
            <person name="Stajich J."/>
            <person name="Grigoriev I.V."/>
            <person name="Mortensen U.H."/>
            <person name="De Vries R.P."/>
            <person name="Baker S.E."/>
            <person name="Andersen M.R."/>
        </authorList>
    </citation>
    <scope>NUCLEOTIDE SEQUENCE [LARGE SCALE GENOMIC DNA]</scope>
    <source>
        <strain evidence="4 5">CBS 209.92</strain>
    </source>
</reference>
<evidence type="ECO:0000256" key="1">
    <source>
        <dbReference type="ARBA" id="ARBA00022598"/>
    </source>
</evidence>
<comment type="caution">
    <text evidence="4">The sequence shown here is derived from an EMBL/GenBank/DDBJ whole genome shotgun (WGS) entry which is preliminary data.</text>
</comment>
<evidence type="ECO:0000313" key="4">
    <source>
        <dbReference type="EMBL" id="KAL2788292.1"/>
    </source>
</evidence>
<evidence type="ECO:0000256" key="2">
    <source>
        <dbReference type="RuleBase" id="RU000384"/>
    </source>
</evidence>
<organism evidence="4 5">
    <name type="scientific">Aspergillus keveii</name>
    <dbReference type="NCBI Taxonomy" id="714993"/>
    <lineage>
        <taxon>Eukaryota</taxon>
        <taxon>Fungi</taxon>
        <taxon>Dikarya</taxon>
        <taxon>Ascomycota</taxon>
        <taxon>Pezizomycotina</taxon>
        <taxon>Eurotiomycetes</taxon>
        <taxon>Eurotiomycetidae</taxon>
        <taxon>Eurotiales</taxon>
        <taxon>Aspergillaceae</taxon>
        <taxon>Aspergillus</taxon>
        <taxon>Aspergillus subgen. Nidulantes</taxon>
    </lineage>
</organism>
<dbReference type="InterPro" id="IPR014746">
    <property type="entry name" value="Gln_synth/guanido_kin_cat_dom"/>
</dbReference>
<dbReference type="SUPFAM" id="SSF55931">
    <property type="entry name" value="Glutamine synthetase/guanido kinase"/>
    <property type="match status" value="1"/>
</dbReference>
<dbReference type="EMBL" id="JBFTWV010000081">
    <property type="protein sequence ID" value="KAL2788292.1"/>
    <property type="molecule type" value="Genomic_DNA"/>
</dbReference>